<evidence type="ECO:0000256" key="5">
    <source>
        <dbReference type="ARBA" id="ARBA00023237"/>
    </source>
</evidence>
<gene>
    <name evidence="6" type="ORF">S12H4_20879</name>
</gene>
<dbReference type="GO" id="GO:0009279">
    <property type="term" value="C:cell outer membrane"/>
    <property type="evidence" value="ECO:0007669"/>
    <property type="project" value="UniProtKB-SubCell"/>
</dbReference>
<comment type="subcellular location">
    <subcellularLocation>
        <location evidence="1">Cell outer membrane</location>
        <topology evidence="1">Multi-pass membrane protein</topology>
    </subcellularLocation>
</comment>
<sequence length="178" mass="20292">DTRGFEFEFRKPVGKHFTGRAVYILSWAKGQNTKDLENFEDMDLGEVMREFPLSWDERHRIKLLLSYETASNTTSHSTGATIAWMYGSGLPYSLIEEVKKGNLAKNSERLPSHSTFDIEIYKKMKLAGATLELSLIIENLLNNENIIKPDKTPYFVTLKDPTTKGKPRTILLEMGIGF</sequence>
<comment type="caution">
    <text evidence="6">The sequence shown here is derived from an EMBL/GenBank/DDBJ whole genome shotgun (WGS) entry which is preliminary data.</text>
</comment>
<organism evidence="6">
    <name type="scientific">marine sediment metagenome</name>
    <dbReference type="NCBI Taxonomy" id="412755"/>
    <lineage>
        <taxon>unclassified sequences</taxon>
        <taxon>metagenomes</taxon>
        <taxon>ecological metagenomes</taxon>
    </lineage>
</organism>
<keyword evidence="5" id="KW-0998">Cell outer membrane</keyword>
<dbReference type="Gene3D" id="2.40.170.20">
    <property type="entry name" value="TonB-dependent receptor, beta-barrel domain"/>
    <property type="match status" value="1"/>
</dbReference>
<dbReference type="PROSITE" id="PS52016">
    <property type="entry name" value="TONB_DEPENDENT_REC_3"/>
    <property type="match status" value="1"/>
</dbReference>
<evidence type="ECO:0008006" key="7">
    <source>
        <dbReference type="Google" id="ProtNLM"/>
    </source>
</evidence>
<evidence type="ECO:0000256" key="3">
    <source>
        <dbReference type="ARBA" id="ARBA00022692"/>
    </source>
</evidence>
<protein>
    <recommendedName>
        <fullName evidence="7">TonB-dependent receptor-like beta-barrel domain-containing protein</fullName>
    </recommendedName>
</protein>
<keyword evidence="3" id="KW-0812">Transmembrane</keyword>
<reference evidence="6" key="1">
    <citation type="journal article" date="2014" name="Front. Microbiol.">
        <title>High frequency of phylogenetically diverse reductive dehalogenase-homologous genes in deep subseafloor sedimentary metagenomes.</title>
        <authorList>
            <person name="Kawai M."/>
            <person name="Futagami T."/>
            <person name="Toyoda A."/>
            <person name="Takaki Y."/>
            <person name="Nishi S."/>
            <person name="Hori S."/>
            <person name="Arai W."/>
            <person name="Tsubouchi T."/>
            <person name="Morono Y."/>
            <person name="Uchiyama I."/>
            <person name="Ito T."/>
            <person name="Fujiyama A."/>
            <person name="Inagaki F."/>
            <person name="Takami H."/>
        </authorList>
    </citation>
    <scope>NUCLEOTIDE SEQUENCE</scope>
    <source>
        <strain evidence="6">Expedition CK06-06</strain>
    </source>
</reference>
<dbReference type="SUPFAM" id="SSF56935">
    <property type="entry name" value="Porins"/>
    <property type="match status" value="1"/>
</dbReference>
<evidence type="ECO:0000256" key="1">
    <source>
        <dbReference type="ARBA" id="ARBA00004571"/>
    </source>
</evidence>
<accession>X1SU39</accession>
<dbReference type="AlphaFoldDB" id="X1SU39"/>
<evidence type="ECO:0000256" key="2">
    <source>
        <dbReference type="ARBA" id="ARBA00022448"/>
    </source>
</evidence>
<keyword evidence="2" id="KW-0813">Transport</keyword>
<keyword evidence="4" id="KW-0472">Membrane</keyword>
<dbReference type="EMBL" id="BARW01010649">
    <property type="protein sequence ID" value="GAI78870.1"/>
    <property type="molecule type" value="Genomic_DNA"/>
</dbReference>
<feature type="non-terminal residue" evidence="6">
    <location>
        <position position="1"/>
    </location>
</feature>
<proteinExistence type="predicted"/>
<name>X1SU39_9ZZZZ</name>
<dbReference type="InterPro" id="IPR039426">
    <property type="entry name" value="TonB-dep_rcpt-like"/>
</dbReference>
<dbReference type="InterPro" id="IPR036942">
    <property type="entry name" value="Beta-barrel_TonB_sf"/>
</dbReference>
<evidence type="ECO:0000313" key="6">
    <source>
        <dbReference type="EMBL" id="GAI78870.1"/>
    </source>
</evidence>
<evidence type="ECO:0000256" key="4">
    <source>
        <dbReference type="ARBA" id="ARBA00023136"/>
    </source>
</evidence>